<dbReference type="InterPro" id="IPR027417">
    <property type="entry name" value="P-loop_NTPase"/>
</dbReference>
<feature type="region of interest" description="Disordered" evidence="6">
    <location>
        <begin position="527"/>
        <end position="550"/>
    </location>
</feature>
<dbReference type="PANTHER" id="PTHR37937:SF1">
    <property type="entry name" value="CONJUGATIVE TRANSFER: DNA TRANSPORT"/>
    <property type="match status" value="1"/>
</dbReference>
<evidence type="ECO:0000256" key="6">
    <source>
        <dbReference type="SAM" id="MobiDB-lite"/>
    </source>
</evidence>
<dbReference type="RefSeq" id="WP_387703308.1">
    <property type="nucleotide sequence ID" value="NZ_JBIAMX010000035.1"/>
</dbReference>
<gene>
    <name evidence="8" type="ORF">ACFYTF_30710</name>
</gene>
<reference evidence="8 9" key="1">
    <citation type="submission" date="2024-10" db="EMBL/GenBank/DDBJ databases">
        <title>The Natural Products Discovery Center: Release of the First 8490 Sequenced Strains for Exploring Actinobacteria Biosynthetic Diversity.</title>
        <authorList>
            <person name="Kalkreuter E."/>
            <person name="Kautsar S.A."/>
            <person name="Yang D."/>
            <person name="Bader C.D."/>
            <person name="Teijaro C.N."/>
            <person name="Fluegel L."/>
            <person name="Davis C.M."/>
            <person name="Simpson J.R."/>
            <person name="Lauterbach L."/>
            <person name="Steele A.D."/>
            <person name="Gui C."/>
            <person name="Meng S."/>
            <person name="Li G."/>
            <person name="Viehrig K."/>
            <person name="Ye F."/>
            <person name="Su P."/>
            <person name="Kiefer A.F."/>
            <person name="Nichols A."/>
            <person name="Cepeda A.J."/>
            <person name="Yan W."/>
            <person name="Fan B."/>
            <person name="Jiang Y."/>
            <person name="Adhikari A."/>
            <person name="Zheng C.-J."/>
            <person name="Schuster L."/>
            <person name="Cowan T.M."/>
            <person name="Smanski M.J."/>
            <person name="Chevrette M.G."/>
            <person name="De Carvalho L.P.S."/>
            <person name="Shen B."/>
        </authorList>
    </citation>
    <scope>NUCLEOTIDE SEQUENCE [LARGE SCALE GENOMIC DNA]</scope>
    <source>
        <strain evidence="8 9">NPDC004045</strain>
    </source>
</reference>
<keyword evidence="4" id="KW-1133">Transmembrane helix</keyword>
<name>A0ABW6PXS1_9NOCA</name>
<feature type="region of interest" description="Disordered" evidence="6">
    <location>
        <begin position="604"/>
        <end position="628"/>
    </location>
</feature>
<feature type="compositionally biased region" description="Low complexity" evidence="6">
    <location>
        <begin position="529"/>
        <end position="550"/>
    </location>
</feature>
<keyword evidence="2" id="KW-1003">Cell membrane</keyword>
<dbReference type="EMBL" id="JBIAMX010000035">
    <property type="protein sequence ID" value="MFF0547212.1"/>
    <property type="molecule type" value="Genomic_DNA"/>
</dbReference>
<dbReference type="Proteomes" id="UP001601444">
    <property type="component" value="Unassembled WGS sequence"/>
</dbReference>
<comment type="subcellular location">
    <subcellularLocation>
        <location evidence="1">Cell membrane</location>
        <topology evidence="1">Multi-pass membrane protein</topology>
    </subcellularLocation>
</comment>
<evidence type="ECO:0000256" key="4">
    <source>
        <dbReference type="ARBA" id="ARBA00022989"/>
    </source>
</evidence>
<dbReference type="Pfam" id="PF12696">
    <property type="entry name" value="TraG-D_C"/>
    <property type="match status" value="1"/>
</dbReference>
<feature type="domain" description="TraD/TraG TraM recognition site" evidence="7">
    <location>
        <begin position="441"/>
        <end position="565"/>
    </location>
</feature>
<evidence type="ECO:0000313" key="9">
    <source>
        <dbReference type="Proteomes" id="UP001601444"/>
    </source>
</evidence>
<accession>A0ABW6PXS1</accession>
<evidence type="ECO:0000256" key="2">
    <source>
        <dbReference type="ARBA" id="ARBA00022475"/>
    </source>
</evidence>
<dbReference type="InterPro" id="IPR032689">
    <property type="entry name" value="TraG-D_C"/>
</dbReference>
<keyword evidence="9" id="KW-1185">Reference proteome</keyword>
<keyword evidence="3" id="KW-0812">Transmembrane</keyword>
<dbReference type="InterPro" id="IPR051539">
    <property type="entry name" value="T4SS-coupling_protein"/>
</dbReference>
<dbReference type="PANTHER" id="PTHR37937">
    <property type="entry name" value="CONJUGATIVE TRANSFER: DNA TRANSPORT"/>
    <property type="match status" value="1"/>
</dbReference>
<comment type="caution">
    <text evidence="8">The sequence shown here is derived from an EMBL/GenBank/DDBJ whole genome shotgun (WGS) entry which is preliminary data.</text>
</comment>
<dbReference type="Gene3D" id="3.40.50.300">
    <property type="entry name" value="P-loop containing nucleotide triphosphate hydrolases"/>
    <property type="match status" value="1"/>
</dbReference>
<proteinExistence type="predicted"/>
<evidence type="ECO:0000313" key="8">
    <source>
        <dbReference type="EMBL" id="MFF0547212.1"/>
    </source>
</evidence>
<dbReference type="SUPFAM" id="SSF52540">
    <property type="entry name" value="P-loop containing nucleoside triphosphate hydrolases"/>
    <property type="match status" value="1"/>
</dbReference>
<evidence type="ECO:0000256" key="1">
    <source>
        <dbReference type="ARBA" id="ARBA00004651"/>
    </source>
</evidence>
<evidence type="ECO:0000256" key="5">
    <source>
        <dbReference type="ARBA" id="ARBA00023136"/>
    </source>
</evidence>
<organism evidence="8 9">
    <name type="scientific">Nocardia thailandica</name>
    <dbReference type="NCBI Taxonomy" id="257275"/>
    <lineage>
        <taxon>Bacteria</taxon>
        <taxon>Bacillati</taxon>
        <taxon>Actinomycetota</taxon>
        <taxon>Actinomycetes</taxon>
        <taxon>Mycobacteriales</taxon>
        <taxon>Nocardiaceae</taxon>
        <taxon>Nocardia</taxon>
    </lineage>
</organism>
<keyword evidence="5" id="KW-0472">Membrane</keyword>
<protein>
    <submittedName>
        <fullName evidence="8">Type IV secretory system conjugative DNA transfer family protein</fullName>
    </submittedName>
</protein>
<evidence type="ECO:0000259" key="7">
    <source>
        <dbReference type="Pfam" id="PF12696"/>
    </source>
</evidence>
<sequence>MDRRVKNPTQSSDLSEYKELIATGAVFGVAEAAGLSIRLGEALYADTQQEVSWNPLGLAVQLLAGQVHWTGAATGGAVTMVALAAAGAAGSVYGWRAACRKCGELAERRGQRRERKLARQEIDAQARYMADGRELAELTRANIAAKAARLGVQMRAGDEPGVMVARNVVDGTAIYGSYEDLHLDIWGPRSGKSTSRVIPAVVEAIGAVVATSNKRDVVDATREIRSRDGRQTHVFDPQGVAEEPCTWFWDPIAWVAGEDGGAGMQVRAAMLAAHFASGGEADTRDAFFDPEGEDLLAGLILAAAVAKRPITDVFRWVTRQTDQEPVDIIAEAGYDLLAGALVDQYEAADKQKSGVFSTAKKMAACLRYQHVRSWVCPPAKGERPRREFTVADFVRSRDTLYPLSKEGPGSAGPLIAALCEAVTHAGAEIGTRHPGGRMPVPLLVVLDEAANIVKWRDLPKQYSHFGSRGIVVMTVLQSWAQGVRCWGQEGMTALWSAANIKVLGAGLDDAGFLRDRSELIGPHYELSTSVSKSRGQGQGSRSQSVSTSRTSEITLHASDLAALPKGRVVVFLSGYRPMLGEPVPWMQRPYAAQIQHSIDRVAAAGAPQPLPSRPILRAVPNPEEGKTA</sequence>
<evidence type="ECO:0000256" key="3">
    <source>
        <dbReference type="ARBA" id="ARBA00022692"/>
    </source>
</evidence>
<dbReference type="CDD" id="cd01127">
    <property type="entry name" value="TrwB_TraG_TraD_VirD4"/>
    <property type="match status" value="1"/>
</dbReference>